<dbReference type="RefSeq" id="WP_220166126.1">
    <property type="nucleotide sequence ID" value="NZ_JAIBOA010000006.1"/>
</dbReference>
<dbReference type="EMBL" id="JAIBOA010000006">
    <property type="protein sequence ID" value="MBW8483134.1"/>
    <property type="molecule type" value="Genomic_DNA"/>
</dbReference>
<dbReference type="PANTHER" id="PTHR40254">
    <property type="entry name" value="BLR0577 PROTEIN"/>
    <property type="match status" value="1"/>
</dbReference>
<dbReference type="SUPFAM" id="SSF51905">
    <property type="entry name" value="FAD/NAD(P)-binding domain"/>
    <property type="match status" value="1"/>
</dbReference>
<keyword evidence="3" id="KW-1185">Reference proteome</keyword>
<accession>A0ABS7FRU7</accession>
<dbReference type="Proteomes" id="UP000774570">
    <property type="component" value="Unassembled WGS sequence"/>
</dbReference>
<name>A0ABS7FRU7_9ACTN</name>
<evidence type="ECO:0000259" key="1">
    <source>
        <dbReference type="Pfam" id="PF13454"/>
    </source>
</evidence>
<feature type="domain" description="FAD-dependent urate hydroxylase HpyO/Asp monooxygenase CreE-like FAD/NAD(P)-binding" evidence="1">
    <location>
        <begin position="15"/>
        <end position="159"/>
    </location>
</feature>
<dbReference type="Gene3D" id="3.50.50.60">
    <property type="entry name" value="FAD/NAD(P)-binding domain"/>
    <property type="match status" value="1"/>
</dbReference>
<dbReference type="InterPro" id="IPR038732">
    <property type="entry name" value="HpyO/CreE_NAD-binding"/>
</dbReference>
<evidence type="ECO:0000313" key="2">
    <source>
        <dbReference type="EMBL" id="MBW8483134.1"/>
    </source>
</evidence>
<dbReference type="PANTHER" id="PTHR40254:SF1">
    <property type="entry name" value="BLR0577 PROTEIN"/>
    <property type="match status" value="1"/>
</dbReference>
<dbReference type="Pfam" id="PF13454">
    <property type="entry name" value="NAD_binding_9"/>
    <property type="match status" value="1"/>
</dbReference>
<dbReference type="InterPro" id="IPR036188">
    <property type="entry name" value="FAD/NAD-bd_sf"/>
</dbReference>
<dbReference type="InterPro" id="IPR052189">
    <property type="entry name" value="L-asp_N-monooxygenase_NS-form"/>
</dbReference>
<comment type="caution">
    <text evidence="2">The sequence shown here is derived from an EMBL/GenBank/DDBJ whole genome shotgun (WGS) entry which is preliminary data.</text>
</comment>
<organism evidence="2 3">
    <name type="scientific">Actinomadura parmotrematis</name>
    <dbReference type="NCBI Taxonomy" id="2864039"/>
    <lineage>
        <taxon>Bacteria</taxon>
        <taxon>Bacillati</taxon>
        <taxon>Actinomycetota</taxon>
        <taxon>Actinomycetes</taxon>
        <taxon>Streptosporangiales</taxon>
        <taxon>Thermomonosporaceae</taxon>
        <taxon>Actinomadura</taxon>
    </lineage>
</organism>
<sequence>MADSALRGRARPVIAIVGGGASGTLTAIGLLRGGTGARVLLIDRDGRHGLGAAYSTTDPHHLLNACASRMSALPDDPGHLLRWAAGQGVPAEGADFLPRALYGRYLRATLDAAEAAAPGRLERVTGTVARIAEEPDGVRLGLAGGGTVDADLVVLATGNPAPAPQPFARCVADPWAPGALAALCDGAPVLVAGTGLTMVDVAVTVTREAPGAVVYAVSRHGLLPRAHRCPPAPPAEVVLPAGPLGLPALMRAVREAVRENGGEWRAVVDGLRHQVPGLWDGLDERDRRTFLRLVARHWEVHRHRIPPATAERVARLRAEGRLRVLAGRVRAVEEEAGGLLVRLDGAGGGAGGGGADVRVGHLVNGTGPGREAAGTPFLGSDAVRHDRFGLGLDAAPDGSVRGLDGRASRRISTLGPTLRGVRYETTAVPEIREQAAALARLVAARAAALGAGAAAGAGVPAG</sequence>
<evidence type="ECO:0000313" key="3">
    <source>
        <dbReference type="Proteomes" id="UP000774570"/>
    </source>
</evidence>
<gene>
    <name evidence="2" type="ORF">K1Y72_12185</name>
</gene>
<protein>
    <submittedName>
        <fullName evidence="2">FAD/NAD(P)-binding protein</fullName>
    </submittedName>
</protein>
<reference evidence="2 3" key="1">
    <citation type="submission" date="2021-07" db="EMBL/GenBank/DDBJ databases">
        <title>Actinomadura sp. PM05-2 isolated from lichen.</title>
        <authorList>
            <person name="Somphong A."/>
            <person name="Phongsopitanun W."/>
            <person name="Tanasupawat S."/>
            <person name="Peongsungnone V."/>
        </authorList>
    </citation>
    <scope>NUCLEOTIDE SEQUENCE [LARGE SCALE GENOMIC DNA]</scope>
    <source>
        <strain evidence="2 3">PM05-2</strain>
    </source>
</reference>
<proteinExistence type="predicted"/>